<gene>
    <name evidence="1" type="ORF">OG308_09195</name>
</gene>
<keyword evidence="2" id="KW-1185">Reference proteome</keyword>
<evidence type="ECO:0000313" key="1">
    <source>
        <dbReference type="EMBL" id="WTY37991.1"/>
    </source>
</evidence>
<organism evidence="1 2">
    <name type="scientific">Nocardia salmonicida</name>
    <dbReference type="NCBI Taxonomy" id="53431"/>
    <lineage>
        <taxon>Bacteria</taxon>
        <taxon>Bacillati</taxon>
        <taxon>Actinomycetota</taxon>
        <taxon>Actinomycetes</taxon>
        <taxon>Mycobacteriales</taxon>
        <taxon>Nocardiaceae</taxon>
        <taxon>Nocardia</taxon>
    </lineage>
</organism>
<reference evidence="1 2" key="1">
    <citation type="submission" date="2022-10" db="EMBL/GenBank/DDBJ databases">
        <title>The complete genomes of actinobacterial strains from the NBC collection.</title>
        <authorList>
            <person name="Joergensen T.S."/>
            <person name="Alvarez Arevalo M."/>
            <person name="Sterndorff E.B."/>
            <person name="Faurdal D."/>
            <person name="Vuksanovic O."/>
            <person name="Mourched A.-S."/>
            <person name="Charusanti P."/>
            <person name="Shaw S."/>
            <person name="Blin K."/>
            <person name="Weber T."/>
        </authorList>
    </citation>
    <scope>NUCLEOTIDE SEQUENCE [LARGE SCALE GENOMIC DNA]</scope>
    <source>
        <strain evidence="1 2">NBC_01413</strain>
    </source>
</reference>
<name>A0ABZ1NDZ7_9NOCA</name>
<accession>A0ABZ1NDZ7</accession>
<protein>
    <submittedName>
        <fullName evidence="1">Uncharacterized protein</fullName>
    </submittedName>
</protein>
<proteinExistence type="predicted"/>
<sequence>MATMTFFVQSPGGFTVEYDAPKKHGDYKIGAYVRIKLQSERGSNSLALSIDEARLLAEQLPALVMAHDAAEHVRIEQAAAEKSAASPQAA</sequence>
<dbReference type="RefSeq" id="WP_405149931.1">
    <property type="nucleotide sequence ID" value="NZ_CP109527.1"/>
</dbReference>
<dbReference type="EMBL" id="CP109527">
    <property type="protein sequence ID" value="WTY37991.1"/>
    <property type="molecule type" value="Genomic_DNA"/>
</dbReference>
<evidence type="ECO:0000313" key="2">
    <source>
        <dbReference type="Proteomes" id="UP001621418"/>
    </source>
</evidence>
<dbReference type="Proteomes" id="UP001621418">
    <property type="component" value="Chromosome"/>
</dbReference>